<accession>A0A7J5E2U7</accession>
<sequence>MGSPAAPGVAEQLVLFEAERETFYALAAVLDGNPVKPLVTDFDAFRRLEKRAGEPNLGSFSAQTLVQQATRQRQQLQRRIAAAEKRRVNRSGSLTEGIVDRAGDGFIDIRWDAVSACGASEREGWRTSGCITKGDSLTVHLLREREFDGDWDRRMIVVHELAHIYQRADRQRYDARRGRVDRLLAKGLFRGSEEKMADCYALTYYGEWSLTRGNVESATATCAAGPSAAPSARGPRTSTPRCPGDVTDTR</sequence>
<evidence type="ECO:0000256" key="1">
    <source>
        <dbReference type="SAM" id="MobiDB-lite"/>
    </source>
</evidence>
<feature type="region of interest" description="Disordered" evidence="1">
    <location>
        <begin position="224"/>
        <end position="250"/>
    </location>
</feature>
<evidence type="ECO:0000313" key="3">
    <source>
        <dbReference type="Proteomes" id="UP000449906"/>
    </source>
</evidence>
<dbReference type="AlphaFoldDB" id="A0A7J5E2U7"/>
<name>A0A7J5E2U7_NOCSI</name>
<reference evidence="2 3" key="1">
    <citation type="submission" date="2019-09" db="EMBL/GenBank/DDBJ databases">
        <title>Pimelobacter sp. isolated from Paulinella.</title>
        <authorList>
            <person name="Jeong S.E."/>
        </authorList>
    </citation>
    <scope>NUCLEOTIDE SEQUENCE [LARGE SCALE GENOMIC DNA]</scope>
    <source>
        <strain evidence="2 3">Pch-N</strain>
    </source>
</reference>
<protein>
    <submittedName>
        <fullName evidence="2">Uncharacterized protein</fullName>
    </submittedName>
</protein>
<feature type="compositionally biased region" description="Low complexity" evidence="1">
    <location>
        <begin position="224"/>
        <end position="238"/>
    </location>
</feature>
<dbReference type="EMBL" id="WBVM01000001">
    <property type="protein sequence ID" value="KAB2812566.1"/>
    <property type="molecule type" value="Genomic_DNA"/>
</dbReference>
<organism evidence="2 3">
    <name type="scientific">Nocardioides simplex</name>
    <name type="common">Arthrobacter simplex</name>
    <dbReference type="NCBI Taxonomy" id="2045"/>
    <lineage>
        <taxon>Bacteria</taxon>
        <taxon>Bacillati</taxon>
        <taxon>Actinomycetota</taxon>
        <taxon>Actinomycetes</taxon>
        <taxon>Propionibacteriales</taxon>
        <taxon>Nocardioidaceae</taxon>
        <taxon>Pimelobacter</taxon>
    </lineage>
</organism>
<proteinExistence type="predicted"/>
<comment type="caution">
    <text evidence="2">The sequence shown here is derived from an EMBL/GenBank/DDBJ whole genome shotgun (WGS) entry which is preliminary data.</text>
</comment>
<dbReference type="RefSeq" id="WP_151579916.1">
    <property type="nucleotide sequence ID" value="NZ_WBVM01000001.1"/>
</dbReference>
<evidence type="ECO:0000313" key="2">
    <source>
        <dbReference type="EMBL" id="KAB2812566.1"/>
    </source>
</evidence>
<dbReference type="Proteomes" id="UP000449906">
    <property type="component" value="Unassembled WGS sequence"/>
</dbReference>
<gene>
    <name evidence="2" type="ORF">F9L07_12485</name>
</gene>